<keyword evidence="2" id="KW-1185">Reference proteome</keyword>
<dbReference type="HOGENOM" id="CLU_669201_0_0_1"/>
<dbReference type="VEuPathDB" id="MicrosporidiaDB:NAPIS_ORF02334"/>
<proteinExistence type="predicted"/>
<dbReference type="Proteomes" id="UP000053780">
    <property type="component" value="Unassembled WGS sequence"/>
</dbReference>
<reference evidence="1 2" key="1">
    <citation type="journal article" date="2013" name="BMC Genomics">
        <title>Genome sequencing and comparative genomics of honey bee microsporidia, Nosema apis reveal novel insights into host-parasite interactions.</title>
        <authorList>
            <person name="Chen Yp."/>
            <person name="Pettis J.S."/>
            <person name="Zhao Y."/>
            <person name="Liu X."/>
            <person name="Tallon L.J."/>
            <person name="Sadzewicz L.D."/>
            <person name="Li R."/>
            <person name="Zheng H."/>
            <person name="Huang S."/>
            <person name="Zhang X."/>
            <person name="Hamilton M.C."/>
            <person name="Pernal S.F."/>
            <person name="Melathopoulos A.P."/>
            <person name="Yan X."/>
            <person name="Evans J.D."/>
        </authorList>
    </citation>
    <scope>NUCLEOTIDE SEQUENCE [LARGE SCALE GENOMIC DNA]</scope>
    <source>
        <strain evidence="1 2">BRL 01</strain>
    </source>
</reference>
<dbReference type="EMBL" id="KE647331">
    <property type="protein sequence ID" value="EQB60106.1"/>
    <property type="molecule type" value="Genomic_DNA"/>
</dbReference>
<name>T0M9M8_9MICR</name>
<evidence type="ECO:0000313" key="2">
    <source>
        <dbReference type="Proteomes" id="UP000053780"/>
    </source>
</evidence>
<protein>
    <submittedName>
        <fullName evidence="1">Uncharacterized protein</fullName>
    </submittedName>
</protein>
<sequence>MNIFDKTIKSVHDIIIKKHAHIFYNEIHMDYKIIERTLVSNFNTYYKLQCIEDKTIHEIYVDETSIYKTTEAINHLKNRKINQRLKISKWISDMIKSEKNIKVQIEASNFKFEFEEILELFYVDLENTLSVINFLYNNDFIQYNIKLLQTKTCENIYFKLKNICENLLSFETLLVYDKNDYSQEYDKIEKICQSHFNKHFIDQKIIFNENITNGQFENNWNSAICYGLYRHKFEYLTYPLFYYFFNYLQKNNNDYCKDLGVFCIGNLWNKNSYSNYFKHFKLCNMIAFIYADKQQIYKDMFNSKERFKRIMYATCGLKNQLLYKSKNFRILNKKRKNNFGDWLHSILDKLYENINNEKKYSSMQLYIFCISNFRYKSLNIYNKLENNNQLHLLYKLFELIINIKKKLLNVE</sequence>
<evidence type="ECO:0000313" key="1">
    <source>
        <dbReference type="EMBL" id="EQB60106.1"/>
    </source>
</evidence>
<dbReference type="AlphaFoldDB" id="T0M9M8"/>
<organism evidence="1 2">
    <name type="scientific">Vairimorpha apis BRL 01</name>
    <dbReference type="NCBI Taxonomy" id="1037528"/>
    <lineage>
        <taxon>Eukaryota</taxon>
        <taxon>Fungi</taxon>
        <taxon>Fungi incertae sedis</taxon>
        <taxon>Microsporidia</taxon>
        <taxon>Nosematidae</taxon>
        <taxon>Vairimorpha</taxon>
    </lineage>
</organism>
<accession>T0M9M8</accession>
<gene>
    <name evidence="1" type="ORF">NAPIS_ORF02334</name>
</gene>